<accession>A0ABD6EYM0</accession>
<gene>
    <name evidence="8" type="ORF">AB6A40_011259</name>
</gene>
<sequence>MSVPNKARIKTSTPSAEMLDTGDAPRRPPGHGCSSRSSAIPPPIKCVDHRKYADVVVQTFTNPGTASSSKHIPTASSSNHLDSLHRAASGSSVISNALRDFDSLSFFSAFIRCQELLKFISPYSSYIRELRVVQGVAANQYMVIIRFKTHADLWHFYDDCEGTSYNGIEPDRCSLLFVQKLETVGEAESINPWIEGLKELPTCPVCLERLDDQTITILCNHTFHPTCLEQWSDTTCPVCRYCLTPEVTPSLKCSDCDRRTDLWICLICGNIGCGRYAEAHAYQSVSHPFLIWKC</sequence>
<dbReference type="PANTHER" id="PTHR24007">
    <property type="entry name" value="BRCA1-ASSOCIATED PROTEIN"/>
    <property type="match status" value="1"/>
</dbReference>
<keyword evidence="3" id="KW-0862">Zinc</keyword>
<feature type="region of interest" description="Disordered" evidence="5">
    <location>
        <begin position="1"/>
        <end position="41"/>
    </location>
</feature>
<dbReference type="SUPFAM" id="SSF57850">
    <property type="entry name" value="RING/U-box"/>
    <property type="match status" value="2"/>
</dbReference>
<dbReference type="GO" id="GO:0008270">
    <property type="term" value="F:zinc ion binding"/>
    <property type="evidence" value="ECO:0007669"/>
    <property type="project" value="UniProtKB-KW"/>
</dbReference>
<reference evidence="8 9" key="1">
    <citation type="submission" date="2024-08" db="EMBL/GenBank/DDBJ databases">
        <title>Gnathostoma spinigerum genome.</title>
        <authorList>
            <person name="Gonzalez-Bertolin B."/>
            <person name="Monzon S."/>
            <person name="Zaballos A."/>
            <person name="Jimenez P."/>
            <person name="Dekumyoy P."/>
            <person name="Varona S."/>
            <person name="Cuesta I."/>
            <person name="Sumanam S."/>
            <person name="Adisakwattana P."/>
            <person name="Gasser R.B."/>
            <person name="Hernandez-Gonzalez A."/>
            <person name="Young N.D."/>
            <person name="Perteguer M.J."/>
        </authorList>
    </citation>
    <scope>NUCLEOTIDE SEQUENCE [LARGE SCALE GENOMIC DNA]</scope>
    <source>
        <strain evidence="8">AL3</strain>
        <tissue evidence="8">Liver</tissue>
    </source>
</reference>
<evidence type="ECO:0000256" key="1">
    <source>
        <dbReference type="ARBA" id="ARBA00022723"/>
    </source>
</evidence>
<keyword evidence="9" id="KW-1185">Reference proteome</keyword>
<dbReference type="InterPro" id="IPR001841">
    <property type="entry name" value="Znf_RING"/>
</dbReference>
<dbReference type="InterPro" id="IPR011422">
    <property type="entry name" value="BRAP2/ETP1_RRM"/>
</dbReference>
<evidence type="ECO:0000259" key="7">
    <source>
        <dbReference type="PROSITE" id="PS50271"/>
    </source>
</evidence>
<dbReference type="Pfam" id="PF07576">
    <property type="entry name" value="BRAP2"/>
    <property type="match status" value="1"/>
</dbReference>
<dbReference type="InterPro" id="IPR047243">
    <property type="entry name" value="RING-H2_BRAP2"/>
</dbReference>
<dbReference type="Gene3D" id="3.30.40.10">
    <property type="entry name" value="Zinc/RING finger domain, C3HC4 (zinc finger)"/>
    <property type="match status" value="2"/>
</dbReference>
<keyword evidence="1" id="KW-0479">Metal-binding</keyword>
<evidence type="ECO:0000256" key="5">
    <source>
        <dbReference type="SAM" id="MobiDB-lite"/>
    </source>
</evidence>
<evidence type="ECO:0000313" key="8">
    <source>
        <dbReference type="EMBL" id="MFH4984550.1"/>
    </source>
</evidence>
<dbReference type="Pfam" id="PF02148">
    <property type="entry name" value="zf-UBP"/>
    <property type="match status" value="1"/>
</dbReference>
<dbReference type="PROSITE" id="PS50271">
    <property type="entry name" value="ZF_UBP"/>
    <property type="match status" value="1"/>
</dbReference>
<dbReference type="Proteomes" id="UP001608902">
    <property type="component" value="Unassembled WGS sequence"/>
</dbReference>
<evidence type="ECO:0008006" key="10">
    <source>
        <dbReference type="Google" id="ProtNLM"/>
    </source>
</evidence>
<dbReference type="PANTHER" id="PTHR24007:SF7">
    <property type="entry name" value="BRCA1-ASSOCIATED PROTEIN"/>
    <property type="match status" value="1"/>
</dbReference>
<evidence type="ECO:0000313" key="9">
    <source>
        <dbReference type="Proteomes" id="UP001608902"/>
    </source>
</evidence>
<name>A0ABD6EYM0_9BILA</name>
<evidence type="ECO:0000256" key="2">
    <source>
        <dbReference type="ARBA" id="ARBA00022771"/>
    </source>
</evidence>
<dbReference type="SMART" id="SM00290">
    <property type="entry name" value="ZnF_UBP"/>
    <property type="match status" value="1"/>
</dbReference>
<keyword evidence="2 4" id="KW-0863">Zinc-finger</keyword>
<dbReference type="SMART" id="SM00184">
    <property type="entry name" value="RING"/>
    <property type="match status" value="1"/>
</dbReference>
<feature type="domain" description="UBP-type" evidence="7">
    <location>
        <begin position="234"/>
        <end position="294"/>
    </location>
</feature>
<dbReference type="AlphaFoldDB" id="A0ABD6EYM0"/>
<dbReference type="InterPro" id="IPR001607">
    <property type="entry name" value="Znf_UBP"/>
</dbReference>
<dbReference type="EMBL" id="JBGFUD010018576">
    <property type="protein sequence ID" value="MFH4984550.1"/>
    <property type="molecule type" value="Genomic_DNA"/>
</dbReference>
<comment type="caution">
    <text evidence="8">The sequence shown here is derived from an EMBL/GenBank/DDBJ whole genome shotgun (WGS) entry which is preliminary data.</text>
</comment>
<dbReference type="InterPro" id="IPR013083">
    <property type="entry name" value="Znf_RING/FYVE/PHD"/>
</dbReference>
<dbReference type="CDD" id="cd16457">
    <property type="entry name" value="RING-H2_BRAP2"/>
    <property type="match status" value="1"/>
</dbReference>
<dbReference type="PROSITE" id="PS50089">
    <property type="entry name" value="ZF_RING_2"/>
    <property type="match status" value="1"/>
</dbReference>
<proteinExistence type="predicted"/>
<protein>
    <recommendedName>
        <fullName evidence="10">RING-type domain-containing protein</fullName>
    </recommendedName>
</protein>
<organism evidence="8 9">
    <name type="scientific">Gnathostoma spinigerum</name>
    <dbReference type="NCBI Taxonomy" id="75299"/>
    <lineage>
        <taxon>Eukaryota</taxon>
        <taxon>Metazoa</taxon>
        <taxon>Ecdysozoa</taxon>
        <taxon>Nematoda</taxon>
        <taxon>Chromadorea</taxon>
        <taxon>Rhabditida</taxon>
        <taxon>Spirurina</taxon>
        <taxon>Gnathostomatomorpha</taxon>
        <taxon>Gnathostomatoidea</taxon>
        <taxon>Gnathostomatidae</taxon>
        <taxon>Gnathostoma</taxon>
    </lineage>
</organism>
<feature type="domain" description="RING-type" evidence="6">
    <location>
        <begin position="203"/>
        <end position="240"/>
    </location>
</feature>
<evidence type="ECO:0000256" key="4">
    <source>
        <dbReference type="PROSITE-ProRule" id="PRU00502"/>
    </source>
</evidence>
<dbReference type="Pfam" id="PF13639">
    <property type="entry name" value="zf-RING_2"/>
    <property type="match status" value="1"/>
</dbReference>
<evidence type="ECO:0000256" key="3">
    <source>
        <dbReference type="ARBA" id="ARBA00022833"/>
    </source>
</evidence>
<evidence type="ECO:0000259" key="6">
    <source>
        <dbReference type="PROSITE" id="PS50089"/>
    </source>
</evidence>